<organism evidence="2 3">
    <name type="scientific">Hirsutella rhossiliensis</name>
    <dbReference type="NCBI Taxonomy" id="111463"/>
    <lineage>
        <taxon>Eukaryota</taxon>
        <taxon>Fungi</taxon>
        <taxon>Dikarya</taxon>
        <taxon>Ascomycota</taxon>
        <taxon>Pezizomycotina</taxon>
        <taxon>Sordariomycetes</taxon>
        <taxon>Hypocreomycetidae</taxon>
        <taxon>Hypocreales</taxon>
        <taxon>Ophiocordycipitaceae</taxon>
        <taxon>Hirsutella</taxon>
    </lineage>
</organism>
<feature type="compositionally biased region" description="Basic and acidic residues" evidence="1">
    <location>
        <begin position="83"/>
        <end position="97"/>
    </location>
</feature>
<keyword evidence="3" id="KW-1185">Reference proteome</keyword>
<evidence type="ECO:0000313" key="2">
    <source>
        <dbReference type="EMBL" id="KAH0968916.1"/>
    </source>
</evidence>
<feature type="compositionally biased region" description="Basic and acidic residues" evidence="1">
    <location>
        <begin position="164"/>
        <end position="185"/>
    </location>
</feature>
<feature type="compositionally biased region" description="Polar residues" evidence="1">
    <location>
        <begin position="38"/>
        <end position="52"/>
    </location>
</feature>
<feature type="compositionally biased region" description="Polar residues" evidence="1">
    <location>
        <begin position="1"/>
        <end position="22"/>
    </location>
</feature>
<feature type="region of interest" description="Disordered" evidence="1">
    <location>
        <begin position="1"/>
        <end position="100"/>
    </location>
</feature>
<comment type="caution">
    <text evidence="2">The sequence shown here is derived from an EMBL/GenBank/DDBJ whole genome shotgun (WGS) entry which is preliminary data.</text>
</comment>
<dbReference type="GeneID" id="68350687"/>
<evidence type="ECO:0000256" key="1">
    <source>
        <dbReference type="SAM" id="MobiDB-lite"/>
    </source>
</evidence>
<feature type="region of interest" description="Disordered" evidence="1">
    <location>
        <begin position="147"/>
        <end position="211"/>
    </location>
</feature>
<dbReference type="EMBL" id="JAIZPD010000001">
    <property type="protein sequence ID" value="KAH0968916.1"/>
    <property type="molecule type" value="Genomic_DNA"/>
</dbReference>
<dbReference type="AlphaFoldDB" id="A0A9P8SQ73"/>
<feature type="compositionally biased region" description="Basic residues" evidence="1">
    <location>
        <begin position="190"/>
        <end position="205"/>
    </location>
</feature>
<reference evidence="2" key="1">
    <citation type="submission" date="2021-09" db="EMBL/GenBank/DDBJ databases">
        <title>A high-quality genome of the endoparasitic fungus Hirsutella rhossiliensis with a comparison of Hirsutella genomes reveals transposable elements contributing to genome size variation.</title>
        <authorList>
            <person name="Lin R."/>
            <person name="Jiao Y."/>
            <person name="Sun X."/>
            <person name="Ling J."/>
            <person name="Xie B."/>
            <person name="Cheng X."/>
        </authorList>
    </citation>
    <scope>NUCLEOTIDE SEQUENCE</scope>
    <source>
        <strain evidence="2">HR02</strain>
    </source>
</reference>
<sequence>MSTDSPSTIQGNMSSTESTACGQTGHLRALDMLIRPASPTSEFSDTEGQYNDVSRRDKNAQDEIAGSPTANTQPVFAPSDLEDGGHCSSYDDGKENRPPAGLAFRVAVSDTRYRVEASGTVDNRQDRQVEMEFDLPLCEPVSITISLSKSSPSGASRHTRQYKRRDYDGNSRSVDTEFRASERRWQNHGQGHKRQRIHKSRKSKRLVVEEF</sequence>
<dbReference type="Proteomes" id="UP000824596">
    <property type="component" value="Unassembled WGS sequence"/>
</dbReference>
<dbReference type="RefSeq" id="XP_044726429.1">
    <property type="nucleotide sequence ID" value="XM_044860029.1"/>
</dbReference>
<protein>
    <submittedName>
        <fullName evidence="2">Uncharacterized protein</fullName>
    </submittedName>
</protein>
<name>A0A9P8SQ73_9HYPO</name>
<proteinExistence type="predicted"/>
<gene>
    <name evidence="2" type="ORF">HRG_01558</name>
</gene>
<evidence type="ECO:0000313" key="3">
    <source>
        <dbReference type="Proteomes" id="UP000824596"/>
    </source>
</evidence>
<accession>A0A9P8SQ73</accession>